<sequence>MDVVHEIGAEETITYGRNDRFYGGPVGGGRFWLEEDGRPAAKLGGPEEWRSHGMIDVHTGDTFTVGGQTWKITEIVDADSVDAYLKAVRVS</sequence>
<reference evidence="1 2" key="1">
    <citation type="submission" date="2020-07" db="EMBL/GenBank/DDBJ databases">
        <title>Sequencing the genomes of 1000 actinobacteria strains.</title>
        <authorList>
            <person name="Klenk H.-P."/>
        </authorList>
    </citation>
    <scope>NUCLEOTIDE SEQUENCE [LARGE SCALE GENOMIC DNA]</scope>
    <source>
        <strain evidence="1 2">DSM 45927</strain>
    </source>
</reference>
<dbReference type="AlphaFoldDB" id="A0A853BRY4"/>
<evidence type="ECO:0000313" key="2">
    <source>
        <dbReference type="Proteomes" id="UP000575985"/>
    </source>
</evidence>
<comment type="caution">
    <text evidence="1">The sequence shown here is derived from an EMBL/GenBank/DDBJ whole genome shotgun (WGS) entry which is preliminary data.</text>
</comment>
<name>A0A853BRY4_9ACTN</name>
<keyword evidence="2" id="KW-1185">Reference proteome</keyword>
<dbReference type="Proteomes" id="UP000575985">
    <property type="component" value="Unassembled WGS sequence"/>
</dbReference>
<gene>
    <name evidence="1" type="ORF">HNR12_004425</name>
</gene>
<dbReference type="InterPro" id="IPR045642">
    <property type="entry name" value="DUF6406"/>
</dbReference>
<dbReference type="Pfam" id="PF19944">
    <property type="entry name" value="DUF6406"/>
    <property type="match status" value="1"/>
</dbReference>
<accession>A0A853BRY4</accession>
<proteinExistence type="predicted"/>
<protein>
    <submittedName>
        <fullName evidence="1">Uncharacterized protein</fullName>
    </submittedName>
</protein>
<evidence type="ECO:0000313" key="1">
    <source>
        <dbReference type="EMBL" id="NYI98148.1"/>
    </source>
</evidence>
<organism evidence="1 2">
    <name type="scientific">Streptomonospora nanhaiensis</name>
    <dbReference type="NCBI Taxonomy" id="1323731"/>
    <lineage>
        <taxon>Bacteria</taxon>
        <taxon>Bacillati</taxon>
        <taxon>Actinomycetota</taxon>
        <taxon>Actinomycetes</taxon>
        <taxon>Streptosporangiales</taxon>
        <taxon>Nocardiopsidaceae</taxon>
        <taxon>Streptomonospora</taxon>
    </lineage>
</organism>
<dbReference type="EMBL" id="JACCFO010000001">
    <property type="protein sequence ID" value="NYI98148.1"/>
    <property type="molecule type" value="Genomic_DNA"/>
</dbReference>